<keyword evidence="3" id="KW-0732">Signal</keyword>
<dbReference type="CDD" id="cd09121">
    <property type="entry name" value="PLDc_DNaseII_2"/>
    <property type="match status" value="1"/>
</dbReference>
<dbReference type="CDD" id="cd09120">
    <property type="entry name" value="PLDc_DNaseII_1"/>
    <property type="match status" value="1"/>
</dbReference>
<comment type="caution">
    <text evidence="4">The sequence shown here is derived from an EMBL/GenBank/DDBJ whole genome shotgun (WGS) entry which is preliminary data.</text>
</comment>
<keyword evidence="2" id="KW-0378">Hydrolase</keyword>
<dbReference type="GO" id="GO:0006309">
    <property type="term" value="P:apoptotic DNA fragmentation"/>
    <property type="evidence" value="ECO:0007669"/>
    <property type="project" value="TreeGrafter"/>
</dbReference>
<keyword evidence="5" id="KW-1185">Reference proteome</keyword>
<protein>
    <submittedName>
        <fullName evidence="4">Deoxyribonuclease-2</fullName>
    </submittedName>
</protein>
<reference evidence="4" key="1">
    <citation type="submission" date="2020-07" db="EMBL/GenBank/DDBJ databases">
        <title>Multicomponent nature underlies the extraordinary mechanical properties of spider dragline silk.</title>
        <authorList>
            <person name="Kono N."/>
            <person name="Nakamura H."/>
            <person name="Mori M."/>
            <person name="Yoshida Y."/>
            <person name="Ohtoshi R."/>
            <person name="Malay A.D."/>
            <person name="Moran D.A.P."/>
            <person name="Tomita M."/>
            <person name="Numata K."/>
            <person name="Arakawa K."/>
        </authorList>
    </citation>
    <scope>NUCLEOTIDE SEQUENCE</scope>
</reference>
<evidence type="ECO:0000256" key="1">
    <source>
        <dbReference type="ARBA" id="ARBA00007527"/>
    </source>
</evidence>
<accession>A0A8X6KVV5</accession>
<proteinExistence type="inferred from homology"/>
<sequence>MHRTRLYIATLFFLIFIDTSFSLRFGCKDEGGQDVDWYVNYKIPKLEKGFDGTHLADGSGYAYISSSRQGNWRLSSHSITSESSMLSKTLQQVFDNKREATYLFYNDEPPEGYPGTANGHLKGVVAFTGKSGFWLIHSIPKFSGVNEYNYPSNALVNGQSILCVTFNTTSLNEICNQLLHCSPKIYEHKLNDDVAPFLDNKTKTLFSGKPAFNRRPPFKRISPLKSSGKQMFISIAKDGQFKDDVYSSVIAPELRVSLATETWRRGSGTFLPPDCDSNYTVIDISKINMKVKDGNQNRNLIFSSTEDHSKWAVSTLSSRKWICVGDMNRMASQANRGGGALCFQSSRVQTAYQSLISDSDHCPV</sequence>
<dbReference type="GO" id="GO:0004531">
    <property type="term" value="F:deoxyribonuclease II activity"/>
    <property type="evidence" value="ECO:0007669"/>
    <property type="project" value="InterPro"/>
</dbReference>
<feature type="chain" id="PRO_5036491998" evidence="3">
    <location>
        <begin position="23"/>
        <end position="364"/>
    </location>
</feature>
<name>A0A8X6KVV5_TRICU</name>
<evidence type="ECO:0000313" key="5">
    <source>
        <dbReference type="Proteomes" id="UP000887116"/>
    </source>
</evidence>
<dbReference type="Proteomes" id="UP000887116">
    <property type="component" value="Unassembled WGS sequence"/>
</dbReference>
<dbReference type="EMBL" id="BMAO01033107">
    <property type="protein sequence ID" value="GFQ87049.1"/>
    <property type="molecule type" value="Genomic_DNA"/>
</dbReference>
<dbReference type="AlphaFoldDB" id="A0A8X6KVV5"/>
<organism evidence="4 5">
    <name type="scientific">Trichonephila clavata</name>
    <name type="common">Joro spider</name>
    <name type="synonym">Nephila clavata</name>
    <dbReference type="NCBI Taxonomy" id="2740835"/>
    <lineage>
        <taxon>Eukaryota</taxon>
        <taxon>Metazoa</taxon>
        <taxon>Ecdysozoa</taxon>
        <taxon>Arthropoda</taxon>
        <taxon>Chelicerata</taxon>
        <taxon>Arachnida</taxon>
        <taxon>Araneae</taxon>
        <taxon>Araneomorphae</taxon>
        <taxon>Entelegynae</taxon>
        <taxon>Araneoidea</taxon>
        <taxon>Nephilidae</taxon>
        <taxon>Trichonephila</taxon>
    </lineage>
</organism>
<gene>
    <name evidence="4" type="primary">nuc-1</name>
    <name evidence="4" type="ORF">TNCT_25251</name>
</gene>
<dbReference type="InterPro" id="IPR004947">
    <property type="entry name" value="DNase_II"/>
</dbReference>
<evidence type="ECO:0000313" key="4">
    <source>
        <dbReference type="EMBL" id="GFQ87049.1"/>
    </source>
</evidence>
<feature type="signal peptide" evidence="3">
    <location>
        <begin position="1"/>
        <end position="22"/>
    </location>
</feature>
<dbReference type="OrthoDB" id="10261598at2759"/>
<dbReference type="PANTHER" id="PTHR10858">
    <property type="entry name" value="DEOXYRIBONUCLEASE II"/>
    <property type="match status" value="1"/>
</dbReference>
<dbReference type="Pfam" id="PF03265">
    <property type="entry name" value="DNase_II"/>
    <property type="match status" value="1"/>
</dbReference>
<evidence type="ECO:0000256" key="3">
    <source>
        <dbReference type="SAM" id="SignalP"/>
    </source>
</evidence>
<evidence type="ECO:0000256" key="2">
    <source>
        <dbReference type="ARBA" id="ARBA00022801"/>
    </source>
</evidence>
<comment type="similarity">
    <text evidence="1">Belongs to the DNase II family.</text>
</comment>
<dbReference type="PANTHER" id="PTHR10858:SF30">
    <property type="entry name" value="CELL-DEATH-RELATED NUCLEASE 7"/>
    <property type="match status" value="1"/>
</dbReference>